<evidence type="ECO:0000313" key="2">
    <source>
        <dbReference type="EMBL" id="MET4755076.1"/>
    </source>
</evidence>
<evidence type="ECO:0000313" key="3">
    <source>
        <dbReference type="EMBL" id="MET4755570.1"/>
    </source>
</evidence>
<dbReference type="Proteomes" id="UP001549366">
    <property type="component" value="Unassembled WGS sequence"/>
</dbReference>
<name>A0ABV2SBD0_9GAMM</name>
<dbReference type="InterPro" id="IPR036388">
    <property type="entry name" value="WH-like_DNA-bd_sf"/>
</dbReference>
<dbReference type="Pfam" id="PF13518">
    <property type="entry name" value="HTH_28"/>
    <property type="match status" value="1"/>
</dbReference>
<proteinExistence type="predicted"/>
<reference evidence="2 4" key="1">
    <citation type="submission" date="2024-06" db="EMBL/GenBank/DDBJ databases">
        <title>Genomic Encyclopedia of Type Strains, Phase V (KMG-V): Genome sequencing to study the core and pangenomes of soil and plant-associated prokaryotes.</title>
        <authorList>
            <person name="Whitman W."/>
        </authorList>
    </citation>
    <scope>NUCLEOTIDE SEQUENCE [LARGE SCALE GENOMIC DNA]</scope>
    <source>
        <strain evidence="2 4">NE40</strain>
    </source>
</reference>
<dbReference type="RefSeq" id="WP_354009985.1">
    <property type="nucleotide sequence ID" value="NZ_JBEWTA010000001.1"/>
</dbReference>
<dbReference type="EMBL" id="JBEWTB010000002">
    <property type="protein sequence ID" value="MET4755570.1"/>
    <property type="molecule type" value="Genomic_DNA"/>
</dbReference>
<sequence length="94" mass="10773">MSRKRKQYSSNFKAKVALAAIKGDQTTSELAAHFQIHPTMVSAWKRELLERAAELFGSKADKNSKSHQDEVDNLYRQIGQLSVERDFLARKLDH</sequence>
<comment type="caution">
    <text evidence="2">The sequence shown here is derived from an EMBL/GenBank/DDBJ whole genome shotgun (WGS) entry which is preliminary data.</text>
</comment>
<keyword evidence="4" id="KW-1185">Reference proteome</keyword>
<gene>
    <name evidence="2" type="ORF">V5J35_000268</name>
    <name evidence="3" type="ORF">V5J35_000762</name>
</gene>
<dbReference type="InterPro" id="IPR010921">
    <property type="entry name" value="Trp_repressor/repl_initiator"/>
</dbReference>
<feature type="domain" description="Insertion element IS150 protein InsJ-like helix-turn-helix" evidence="1">
    <location>
        <begin position="12"/>
        <end position="49"/>
    </location>
</feature>
<dbReference type="EMBL" id="JBEWTB010000002">
    <property type="protein sequence ID" value="MET4755076.1"/>
    <property type="molecule type" value="Genomic_DNA"/>
</dbReference>
<accession>A0ABV2SBD0</accession>
<dbReference type="Gene3D" id="1.10.10.10">
    <property type="entry name" value="Winged helix-like DNA-binding domain superfamily/Winged helix DNA-binding domain"/>
    <property type="match status" value="1"/>
</dbReference>
<protein>
    <submittedName>
        <fullName evidence="2">Transposase</fullName>
    </submittedName>
</protein>
<evidence type="ECO:0000259" key="1">
    <source>
        <dbReference type="Pfam" id="PF13518"/>
    </source>
</evidence>
<dbReference type="InterPro" id="IPR055247">
    <property type="entry name" value="InsJ-like_HTH"/>
</dbReference>
<evidence type="ECO:0000313" key="4">
    <source>
        <dbReference type="Proteomes" id="UP001549366"/>
    </source>
</evidence>
<dbReference type="SUPFAM" id="SSF48295">
    <property type="entry name" value="TrpR-like"/>
    <property type="match status" value="1"/>
</dbReference>
<organism evidence="2 4">
    <name type="scientific">Endozoicomonas lisbonensis</name>
    <dbReference type="NCBI Taxonomy" id="3120522"/>
    <lineage>
        <taxon>Bacteria</taxon>
        <taxon>Pseudomonadati</taxon>
        <taxon>Pseudomonadota</taxon>
        <taxon>Gammaproteobacteria</taxon>
        <taxon>Oceanospirillales</taxon>
        <taxon>Endozoicomonadaceae</taxon>
        <taxon>Endozoicomonas</taxon>
    </lineage>
</organism>